<evidence type="ECO:0000256" key="1">
    <source>
        <dbReference type="ARBA" id="ARBA00023054"/>
    </source>
</evidence>
<sequence length="975" mass="112507">AMTEKEVSVSSPPERAPDVSQGVENDDKEERGGWTMLQQQKTPSKAVGFEAASASGEQPQELKAQMKQRMSKMKKMVSELGLKQESVGGLIDLSFLPGFASDEVNALNKDVLKAEKELRDVEELVEEQEERSSIMEEHMKRVRQEITFTQLRADVKRREVFTEENLRKISEMEAKRLEREIRKFEKDTDELNDRMRGLKAAINSGNEKMDEFRLLMQWNQEELDQWMQAARQKDEDSVALQSYTKNDSSKLKELYLELEKASGGLYNLQQQLDDEVTETQSAQIQLNRTAEVFKDLQNERQKLVVMWEETIEAIHMRDEGIHKAAEEFAANKAVLRHKKRQLDGLSTNLDGEVDKNLEFDRQIELVEEDISKLRDDLKTGVANTKDAEEKLELLKSRVTRAINDLANEKAKKTQDLVNKRKKLELVEKKLADLRIKVEDEYMLLDTLDKKRHELEKILATEEVNLKVARKEVSDLRERHFKESEKLNDMKAKEKDILFEIHGAKSQAKSLTNQIHQLESSMIKQEEVLYSAEFQIQCLERKVARAGGETSDVEAREFNAKIQQLEQELQEKLAEEVIVLQQLKKSQDDLRAAVRKREELTRKLNQIEEKNAELSLESETGLHTLKMEVNRLQGMLNKNADAVFGMESTKRRLQMSMEECRREIGSRHERHMSELKSLQDDLHFMLMQRNKMAVAVEKLRSKYEVILNRVKIEKSAERSPNYFVIKAAQEREEIQREGYKLEQEVKQVQADVSSLARAFEDVKDANTLYRNSHKTANTLKLENEKAHLKVVFEQAKERHQNKVELERALLKEFDQAEQRNATMEEKESHELETLNILQHQVETAEKDNKEHTKKQRRATVRFERLASKLKESYGDLDAERIAKEMQLSEARETVTDVLYKLKAVIQENPDLGRIIQERVADAGFKMPSNTSSVKSSVSGSTRGSIISSRGSIFSAGMPGSARTSRSGSVVTMEFPE</sequence>
<dbReference type="eggNOG" id="ENOG502QS0D">
    <property type="taxonomic scope" value="Eukaryota"/>
</dbReference>
<feature type="coiled-coil region" evidence="2">
    <location>
        <begin position="554"/>
        <end position="616"/>
    </location>
</feature>
<dbReference type="Proteomes" id="UP000001514">
    <property type="component" value="Unassembled WGS sequence"/>
</dbReference>
<reference evidence="4 5" key="1">
    <citation type="journal article" date="2011" name="Science">
        <title>The Selaginella genome identifies genetic changes associated with the evolution of vascular plants.</title>
        <authorList>
            <person name="Banks J.A."/>
            <person name="Nishiyama T."/>
            <person name="Hasebe M."/>
            <person name="Bowman J.L."/>
            <person name="Gribskov M."/>
            <person name="dePamphilis C."/>
            <person name="Albert V.A."/>
            <person name="Aono N."/>
            <person name="Aoyama T."/>
            <person name="Ambrose B.A."/>
            <person name="Ashton N.W."/>
            <person name="Axtell M.J."/>
            <person name="Barker E."/>
            <person name="Barker M.S."/>
            <person name="Bennetzen J.L."/>
            <person name="Bonawitz N.D."/>
            <person name="Chapple C."/>
            <person name="Cheng C."/>
            <person name="Correa L.G."/>
            <person name="Dacre M."/>
            <person name="DeBarry J."/>
            <person name="Dreyer I."/>
            <person name="Elias M."/>
            <person name="Engstrom E.M."/>
            <person name="Estelle M."/>
            <person name="Feng L."/>
            <person name="Finet C."/>
            <person name="Floyd S.K."/>
            <person name="Frommer W.B."/>
            <person name="Fujita T."/>
            <person name="Gramzow L."/>
            <person name="Gutensohn M."/>
            <person name="Harholt J."/>
            <person name="Hattori M."/>
            <person name="Heyl A."/>
            <person name="Hirai T."/>
            <person name="Hiwatashi Y."/>
            <person name="Ishikawa M."/>
            <person name="Iwata M."/>
            <person name="Karol K.G."/>
            <person name="Koehler B."/>
            <person name="Kolukisaoglu U."/>
            <person name="Kubo M."/>
            <person name="Kurata T."/>
            <person name="Lalonde S."/>
            <person name="Li K."/>
            <person name="Li Y."/>
            <person name="Litt A."/>
            <person name="Lyons E."/>
            <person name="Manning G."/>
            <person name="Maruyama T."/>
            <person name="Michael T.P."/>
            <person name="Mikami K."/>
            <person name="Miyazaki S."/>
            <person name="Morinaga S."/>
            <person name="Murata T."/>
            <person name="Mueller-Roeber B."/>
            <person name="Nelson D.R."/>
            <person name="Obara M."/>
            <person name="Oguri Y."/>
            <person name="Olmstead R.G."/>
            <person name="Onodera N."/>
            <person name="Petersen B.L."/>
            <person name="Pils B."/>
            <person name="Prigge M."/>
            <person name="Rensing S.A."/>
            <person name="Riano-Pachon D.M."/>
            <person name="Roberts A.W."/>
            <person name="Sato Y."/>
            <person name="Scheller H.V."/>
            <person name="Schulz B."/>
            <person name="Schulz C."/>
            <person name="Shakirov E.V."/>
            <person name="Shibagaki N."/>
            <person name="Shinohara N."/>
            <person name="Shippen D.E."/>
            <person name="Soerensen I."/>
            <person name="Sotooka R."/>
            <person name="Sugimoto N."/>
            <person name="Sugita M."/>
            <person name="Sumikawa N."/>
            <person name="Tanurdzic M."/>
            <person name="Theissen G."/>
            <person name="Ulvskov P."/>
            <person name="Wakazuki S."/>
            <person name="Weng J.K."/>
            <person name="Willats W.W."/>
            <person name="Wipf D."/>
            <person name="Wolf P.G."/>
            <person name="Yang L."/>
            <person name="Zimmer A.D."/>
            <person name="Zhu Q."/>
            <person name="Mitros T."/>
            <person name="Hellsten U."/>
            <person name="Loque D."/>
            <person name="Otillar R."/>
            <person name="Salamov A."/>
            <person name="Schmutz J."/>
            <person name="Shapiro H."/>
            <person name="Lindquist E."/>
            <person name="Lucas S."/>
            <person name="Rokhsar D."/>
            <person name="Grigoriev I.V."/>
        </authorList>
    </citation>
    <scope>NUCLEOTIDE SEQUENCE [LARGE SCALE GENOMIC DNA]</scope>
</reference>
<feature type="coiled-coil region" evidence="2">
    <location>
        <begin position="805"/>
        <end position="853"/>
    </location>
</feature>
<evidence type="ECO:0000313" key="4">
    <source>
        <dbReference type="EMBL" id="EFJ29630.1"/>
    </source>
</evidence>
<dbReference type="KEGG" id="smo:SELMODRAFT_449570"/>
<dbReference type="GO" id="GO:0060285">
    <property type="term" value="P:cilium-dependent cell motility"/>
    <property type="evidence" value="ECO:0000318"/>
    <property type="project" value="GO_Central"/>
</dbReference>
<dbReference type="GO" id="GO:0003341">
    <property type="term" value="P:cilium movement"/>
    <property type="evidence" value="ECO:0000318"/>
    <property type="project" value="GO_Central"/>
</dbReference>
<evidence type="ECO:0000256" key="3">
    <source>
        <dbReference type="SAM" id="MobiDB-lite"/>
    </source>
</evidence>
<dbReference type="OMA" id="NSKNCDE"/>
<dbReference type="Gramene" id="EFJ29630">
    <property type="protein sequence ID" value="EFJ29630"/>
    <property type="gene ID" value="SELMODRAFT_449570"/>
</dbReference>
<feature type="coiled-coil region" evidence="2">
    <location>
        <begin position="104"/>
        <end position="201"/>
    </location>
</feature>
<feature type="region of interest" description="Disordered" evidence="3">
    <location>
        <begin position="955"/>
        <end position="975"/>
    </location>
</feature>
<protein>
    <submittedName>
        <fullName evidence="4">Flagellar associated protein 59</fullName>
    </submittedName>
</protein>
<evidence type="ECO:0000313" key="5">
    <source>
        <dbReference type="Proteomes" id="UP000001514"/>
    </source>
</evidence>
<keyword evidence="4" id="KW-0282">Flagellum</keyword>
<evidence type="ECO:0000256" key="2">
    <source>
        <dbReference type="SAM" id="Coils"/>
    </source>
</evidence>
<dbReference type="PANTHER" id="PTHR18962">
    <property type="entry name" value="COILED-COIL DOMAIN-CONTAINING PROTEIN 39"/>
    <property type="match status" value="1"/>
</dbReference>
<dbReference type="PANTHER" id="PTHR18962:SF0">
    <property type="entry name" value="COILED-COIL DOMAIN-CONTAINING PROTEIN 39"/>
    <property type="match status" value="1"/>
</dbReference>
<organism evidence="5">
    <name type="scientific">Selaginella moellendorffii</name>
    <name type="common">Spikemoss</name>
    <dbReference type="NCBI Taxonomy" id="88036"/>
    <lineage>
        <taxon>Eukaryota</taxon>
        <taxon>Viridiplantae</taxon>
        <taxon>Streptophyta</taxon>
        <taxon>Embryophyta</taxon>
        <taxon>Tracheophyta</taxon>
        <taxon>Lycopodiopsida</taxon>
        <taxon>Selaginellales</taxon>
        <taxon>Selaginellaceae</taxon>
        <taxon>Selaginella</taxon>
    </lineage>
</organism>
<accession>D8REB6</accession>
<dbReference type="GO" id="GO:0005930">
    <property type="term" value="C:axoneme"/>
    <property type="evidence" value="ECO:0000318"/>
    <property type="project" value="GO_Central"/>
</dbReference>
<dbReference type="Pfam" id="PF24161">
    <property type="entry name" value="CCDC39"/>
    <property type="match status" value="1"/>
</dbReference>
<gene>
    <name evidence="4" type="primary">FAP59</name>
    <name evidence="4" type="ORF">SELMODRAFT_449570</name>
</gene>
<dbReference type="InParanoid" id="D8REB6"/>
<name>D8REB6_SELML</name>
<dbReference type="InterPro" id="IPR033290">
    <property type="entry name" value="CCDC39"/>
</dbReference>
<keyword evidence="4" id="KW-0966">Cell projection</keyword>
<keyword evidence="5" id="KW-1185">Reference proteome</keyword>
<dbReference type="AlphaFoldDB" id="D8REB6"/>
<feature type="coiled-coil region" evidence="2">
    <location>
        <begin position="356"/>
        <end position="527"/>
    </location>
</feature>
<feature type="region of interest" description="Disordered" evidence="3">
    <location>
        <begin position="1"/>
        <end position="63"/>
    </location>
</feature>
<dbReference type="GO" id="GO:0036159">
    <property type="term" value="P:inner dynein arm assembly"/>
    <property type="evidence" value="ECO:0000318"/>
    <property type="project" value="GO_Central"/>
</dbReference>
<dbReference type="STRING" id="88036.D8REB6"/>
<feature type="non-terminal residue" evidence="4">
    <location>
        <position position="1"/>
    </location>
</feature>
<dbReference type="EMBL" id="GL377577">
    <property type="protein sequence ID" value="EFJ29630.1"/>
    <property type="molecule type" value="Genomic_DNA"/>
</dbReference>
<dbReference type="HOGENOM" id="CLU_009793_2_0_1"/>
<keyword evidence="4" id="KW-0969">Cilium</keyword>
<keyword evidence="1 2" id="KW-0175">Coiled coil</keyword>
<proteinExistence type="predicted"/>